<gene>
    <name evidence="2" type="ORF">Desaf_0916</name>
</gene>
<dbReference type="RefSeq" id="WP_014259082.1">
    <property type="nucleotide sequence ID" value="NC_016629.1"/>
</dbReference>
<dbReference type="InterPro" id="IPR018247">
    <property type="entry name" value="EF_Hand_1_Ca_BS"/>
</dbReference>
<dbReference type="AlphaFoldDB" id="F3YV14"/>
<evidence type="ECO:0000313" key="3">
    <source>
        <dbReference type="Proteomes" id="UP000007844"/>
    </source>
</evidence>
<dbReference type="SMART" id="SM00054">
    <property type="entry name" value="EFh"/>
    <property type="match status" value="2"/>
</dbReference>
<keyword evidence="3" id="KW-1185">Reference proteome</keyword>
<accession>F3YV14</accession>
<dbReference type="SUPFAM" id="SSF47473">
    <property type="entry name" value="EF-hand"/>
    <property type="match status" value="1"/>
</dbReference>
<protein>
    <recommendedName>
        <fullName evidence="1">EF-hand domain-containing protein</fullName>
    </recommendedName>
</protein>
<dbReference type="InterPro" id="IPR002048">
    <property type="entry name" value="EF_hand_dom"/>
</dbReference>
<dbReference type="Pfam" id="PF13202">
    <property type="entry name" value="EF-hand_5"/>
    <property type="match status" value="2"/>
</dbReference>
<proteinExistence type="predicted"/>
<sequence precursor="true">MQRLVMIIGLVVALTAWSVSPGLALAKRSFAAMDKDHDGWISFEEVFVTYPGVDEEYFETFDKNRDGVLDANEWKRFVPRSR</sequence>
<dbReference type="InterPro" id="IPR011992">
    <property type="entry name" value="EF-hand-dom_pair"/>
</dbReference>
<feature type="domain" description="EF-hand" evidence="1">
    <location>
        <begin position="55"/>
        <end position="82"/>
    </location>
</feature>
<evidence type="ECO:0000313" key="2">
    <source>
        <dbReference type="EMBL" id="EGJ49264.1"/>
    </source>
</evidence>
<organism evidence="2 3">
    <name type="scientific">Desulfocurvibacter africanus subsp. africanus str. Walvis Bay</name>
    <dbReference type="NCBI Taxonomy" id="690850"/>
    <lineage>
        <taxon>Bacteria</taxon>
        <taxon>Pseudomonadati</taxon>
        <taxon>Thermodesulfobacteriota</taxon>
        <taxon>Desulfovibrionia</taxon>
        <taxon>Desulfovibrionales</taxon>
        <taxon>Desulfovibrionaceae</taxon>
        <taxon>Desulfocurvibacter</taxon>
    </lineage>
</organism>
<dbReference type="Proteomes" id="UP000007844">
    <property type="component" value="Chromosome"/>
</dbReference>
<dbReference type="KEGG" id="daf:Desaf_0916"/>
<dbReference type="CDD" id="cd00051">
    <property type="entry name" value="EFh"/>
    <property type="match status" value="1"/>
</dbReference>
<name>F3YV14_DESAF</name>
<dbReference type="PROSITE" id="PS00018">
    <property type="entry name" value="EF_HAND_1"/>
    <property type="match status" value="1"/>
</dbReference>
<reference evidence="2 3" key="1">
    <citation type="journal article" date="2011" name="J. Bacteriol.">
        <title>Genome sequence of the mercury-methylating and pleomorphic Desulfovibrio africanus Strain Walvis Bay.</title>
        <authorList>
            <person name="Brown S.D."/>
            <person name="Wall J.D."/>
            <person name="Kucken A.M."/>
            <person name="Gilmour C.C."/>
            <person name="Podar M."/>
            <person name="Brandt C.C."/>
            <person name="Teshima H."/>
            <person name="Detter J.C."/>
            <person name="Han C.S."/>
            <person name="Land M.L."/>
            <person name="Lucas S."/>
            <person name="Han J."/>
            <person name="Pennacchio L."/>
            <person name="Nolan M."/>
            <person name="Pitluck S."/>
            <person name="Woyke T."/>
            <person name="Goodwin L."/>
            <person name="Palumbo A.V."/>
            <person name="Elias D.A."/>
        </authorList>
    </citation>
    <scope>NUCLEOTIDE SEQUENCE [LARGE SCALE GENOMIC DNA]</scope>
    <source>
        <strain evidence="2 3">Walvis Bay</strain>
    </source>
</reference>
<dbReference type="EMBL" id="CP003221">
    <property type="protein sequence ID" value="EGJ49264.1"/>
    <property type="molecule type" value="Genomic_DNA"/>
</dbReference>
<dbReference type="HOGENOM" id="CLU_2552670_0_0_7"/>
<dbReference type="Gene3D" id="1.10.238.10">
    <property type="entry name" value="EF-hand"/>
    <property type="match status" value="1"/>
</dbReference>
<dbReference type="GO" id="GO:0005509">
    <property type="term" value="F:calcium ion binding"/>
    <property type="evidence" value="ECO:0007669"/>
    <property type="project" value="InterPro"/>
</dbReference>
<dbReference type="PROSITE" id="PS50222">
    <property type="entry name" value="EF_HAND_2"/>
    <property type="match status" value="1"/>
</dbReference>
<evidence type="ECO:0000259" key="1">
    <source>
        <dbReference type="PROSITE" id="PS50222"/>
    </source>
</evidence>